<dbReference type="OrthoDB" id="192815at2759"/>
<comment type="caution">
    <text evidence="3">The sequence shown here is derived from an EMBL/GenBank/DDBJ whole genome shotgun (WGS) entry which is preliminary data.</text>
</comment>
<dbReference type="InterPro" id="IPR016024">
    <property type="entry name" value="ARM-type_fold"/>
</dbReference>
<feature type="region of interest" description="Disordered" evidence="2">
    <location>
        <begin position="1"/>
        <end position="40"/>
    </location>
</feature>
<evidence type="ECO:0008006" key="5">
    <source>
        <dbReference type="Google" id="ProtNLM"/>
    </source>
</evidence>
<keyword evidence="4" id="KW-1185">Reference proteome</keyword>
<evidence type="ECO:0000313" key="4">
    <source>
        <dbReference type="Proteomes" id="UP001165065"/>
    </source>
</evidence>
<organism evidence="3 4">
    <name type="scientific">Triparma columacea</name>
    <dbReference type="NCBI Taxonomy" id="722753"/>
    <lineage>
        <taxon>Eukaryota</taxon>
        <taxon>Sar</taxon>
        <taxon>Stramenopiles</taxon>
        <taxon>Ochrophyta</taxon>
        <taxon>Bolidophyceae</taxon>
        <taxon>Parmales</taxon>
        <taxon>Triparmaceae</taxon>
        <taxon>Triparma</taxon>
    </lineage>
</organism>
<reference evidence="4" key="1">
    <citation type="journal article" date="2023" name="Commun. Biol.">
        <title>Genome analysis of Parmales, the sister group of diatoms, reveals the evolutionary specialization of diatoms from phago-mixotrophs to photoautotrophs.</title>
        <authorList>
            <person name="Ban H."/>
            <person name="Sato S."/>
            <person name="Yoshikawa S."/>
            <person name="Yamada K."/>
            <person name="Nakamura Y."/>
            <person name="Ichinomiya M."/>
            <person name="Sato N."/>
            <person name="Blanc-Mathieu R."/>
            <person name="Endo H."/>
            <person name="Kuwata A."/>
            <person name="Ogata H."/>
        </authorList>
    </citation>
    <scope>NUCLEOTIDE SEQUENCE [LARGE SCALE GENOMIC DNA]</scope>
</reference>
<dbReference type="SUPFAM" id="SSF48371">
    <property type="entry name" value="ARM repeat"/>
    <property type="match status" value="1"/>
</dbReference>
<dbReference type="Gene3D" id="1.25.10.10">
    <property type="entry name" value="Leucine-rich Repeat Variant"/>
    <property type="match status" value="1"/>
</dbReference>
<evidence type="ECO:0000313" key="3">
    <source>
        <dbReference type="EMBL" id="GMI38666.1"/>
    </source>
</evidence>
<dbReference type="InterPro" id="IPR011989">
    <property type="entry name" value="ARM-like"/>
</dbReference>
<protein>
    <recommendedName>
        <fullName evidence="5">F-box domain-containing protein</fullName>
    </recommendedName>
</protein>
<name>A0A9W7G9D3_9STRA</name>
<feature type="region of interest" description="Disordered" evidence="2">
    <location>
        <begin position="211"/>
        <end position="255"/>
    </location>
</feature>
<keyword evidence="1" id="KW-0175">Coiled coil</keyword>
<dbReference type="EMBL" id="BRYA01000089">
    <property type="protein sequence ID" value="GMI38666.1"/>
    <property type="molecule type" value="Genomic_DNA"/>
</dbReference>
<sequence>MLPQISPPQQDAPSPPFFEKAATDEKVEEMSVPPQPPVKKSPSLLPAWLLASKKLTSEVRRNSLECQENLARLKGTVGRFNDLIARTKMAEDERKKQSKNLSLAEKKPQILLHDRIGGDAACTCLQFLAMSDWLILSRTCKEIRDFVYFERADLWQTYYDRHSLGTWFDVDEMENDYRKEKQKRIEAEEQKKLEAEEESLFAELEEGLGVERSGGGAEGVEGEGGGEDKGRVKNGAGDSGGEERCKGDGEGEEMEAMGAEALDSSVASKLERQVKYKLHCNEVRTKSVKHAKAVHQCYKAFGKLRRDRARERNRDPAPHVFDRRREKNVAYPLPLRESSHSQGGEKHIGLLMSQVNTSSAEQRRIILKAMVKMSYLTANPKDRLTINTFLDFGSLTMLTALLANESGVVKEMAALCLGNLVVTPPKIAPNGLESSLGTNSVFGWKTDEELKVRQALRKEVANVNGVSALVDLLSSPQARVSLHGVGSHSFLQERVQSMRCQSLANKHASRALVNLLLPDLEICVGDKEYTGRLLLEEHNEEKEDEEEKGAREQNLVQVIRRNGVEYIPANNGEIKKRKNLMGFLGAIYADHCREMSWTVFYFYSSGTLKDTYRMQLKLCMDGTMAGRGEDNLGDFHMEGQGDRVFGDCSFAFSKTYTNRGVTSRGGHVCHIGFWNSGKILGSLSMGMWGVWETVSGQHHFELKKGGVFRMVPSYVLDEFSGEIEPWDYRVS</sequence>
<gene>
    <name evidence="3" type="ORF">TrCOL_g11504</name>
</gene>
<evidence type="ECO:0000256" key="1">
    <source>
        <dbReference type="SAM" id="Coils"/>
    </source>
</evidence>
<evidence type="ECO:0000256" key="2">
    <source>
        <dbReference type="SAM" id="MobiDB-lite"/>
    </source>
</evidence>
<accession>A0A9W7G9D3</accession>
<proteinExistence type="predicted"/>
<dbReference type="AlphaFoldDB" id="A0A9W7G9D3"/>
<feature type="coiled-coil region" evidence="1">
    <location>
        <begin position="170"/>
        <end position="205"/>
    </location>
</feature>
<dbReference type="Proteomes" id="UP001165065">
    <property type="component" value="Unassembled WGS sequence"/>
</dbReference>